<name>A0A918IQS4_9FLAO</name>
<evidence type="ECO:0000313" key="2">
    <source>
        <dbReference type="Proteomes" id="UP000634668"/>
    </source>
</evidence>
<accession>A0A918IQS4</accession>
<organism evidence="1 2">
    <name type="scientific">Arenibacter certesii</name>
    <dbReference type="NCBI Taxonomy" id="228955"/>
    <lineage>
        <taxon>Bacteria</taxon>
        <taxon>Pseudomonadati</taxon>
        <taxon>Bacteroidota</taxon>
        <taxon>Flavobacteriia</taxon>
        <taxon>Flavobacteriales</taxon>
        <taxon>Flavobacteriaceae</taxon>
        <taxon>Arenibacter</taxon>
    </lineage>
</organism>
<dbReference type="Proteomes" id="UP000634668">
    <property type="component" value="Unassembled WGS sequence"/>
</dbReference>
<evidence type="ECO:0000313" key="1">
    <source>
        <dbReference type="EMBL" id="GGW24404.1"/>
    </source>
</evidence>
<dbReference type="EMBL" id="BMWP01000003">
    <property type="protein sequence ID" value="GGW24404.1"/>
    <property type="molecule type" value="Genomic_DNA"/>
</dbReference>
<dbReference type="AlphaFoldDB" id="A0A918IQS4"/>
<evidence type="ECO:0008006" key="3">
    <source>
        <dbReference type="Google" id="ProtNLM"/>
    </source>
</evidence>
<reference evidence="1" key="2">
    <citation type="submission" date="2020-09" db="EMBL/GenBank/DDBJ databases">
        <authorList>
            <person name="Sun Q."/>
            <person name="Kim S."/>
        </authorList>
    </citation>
    <scope>NUCLEOTIDE SEQUENCE</scope>
    <source>
        <strain evidence="1">KCTC 12113</strain>
    </source>
</reference>
<gene>
    <name evidence="1" type="ORF">GCM10007383_06060</name>
</gene>
<keyword evidence="2" id="KW-1185">Reference proteome</keyword>
<protein>
    <recommendedName>
        <fullName evidence="3">Tn3 transposase DDE domain-containing protein</fullName>
    </recommendedName>
</protein>
<proteinExistence type="predicted"/>
<reference evidence="1" key="1">
    <citation type="journal article" date="2014" name="Int. J. Syst. Evol. Microbiol.">
        <title>Complete genome sequence of Corynebacterium casei LMG S-19264T (=DSM 44701T), isolated from a smear-ripened cheese.</title>
        <authorList>
            <consortium name="US DOE Joint Genome Institute (JGI-PGF)"/>
            <person name="Walter F."/>
            <person name="Albersmeier A."/>
            <person name="Kalinowski J."/>
            <person name="Ruckert C."/>
        </authorList>
    </citation>
    <scope>NUCLEOTIDE SEQUENCE</scope>
    <source>
        <strain evidence="1">KCTC 12113</strain>
    </source>
</reference>
<sequence length="72" mass="8476">MGIVLWNYLTISQKLSVLKDEKEYDKLLNSIKSSSIMTWQHINMLGEYDFLAHKGKSSFDLEKLKEVKIRLE</sequence>
<dbReference type="RefSeq" id="WP_026811799.1">
    <property type="nucleotide sequence ID" value="NZ_BMWP01000003.1"/>
</dbReference>
<comment type="caution">
    <text evidence="1">The sequence shown here is derived from an EMBL/GenBank/DDBJ whole genome shotgun (WGS) entry which is preliminary data.</text>
</comment>